<dbReference type="EMBL" id="CACTIH010007477">
    <property type="protein sequence ID" value="CAA3014297.1"/>
    <property type="molecule type" value="Genomic_DNA"/>
</dbReference>
<keyword evidence="3" id="KW-1185">Reference proteome</keyword>
<dbReference type="GO" id="GO:0006508">
    <property type="term" value="P:proteolysis"/>
    <property type="evidence" value="ECO:0007669"/>
    <property type="project" value="InterPro"/>
</dbReference>
<keyword evidence="2" id="KW-0121">Carboxypeptidase</keyword>
<dbReference type="PANTHER" id="PTHR11802">
    <property type="entry name" value="SERINE PROTEASE FAMILY S10 SERINE CARBOXYPEPTIDASE"/>
    <property type="match status" value="1"/>
</dbReference>
<dbReference type="Gene3D" id="3.40.50.1820">
    <property type="entry name" value="alpha/beta hydrolase"/>
    <property type="match status" value="1"/>
</dbReference>
<dbReference type="Proteomes" id="UP000594638">
    <property type="component" value="Unassembled WGS sequence"/>
</dbReference>
<dbReference type="AlphaFoldDB" id="A0A8S0UFZ8"/>
<keyword evidence="2" id="KW-0378">Hydrolase</keyword>
<dbReference type="OrthoDB" id="1738986at2759"/>
<dbReference type="GO" id="GO:0019748">
    <property type="term" value="P:secondary metabolic process"/>
    <property type="evidence" value="ECO:0007669"/>
    <property type="project" value="TreeGrafter"/>
</dbReference>
<dbReference type="InterPro" id="IPR029058">
    <property type="entry name" value="AB_hydrolase_fold"/>
</dbReference>
<organism evidence="2 3">
    <name type="scientific">Olea europaea subsp. europaea</name>
    <dbReference type="NCBI Taxonomy" id="158383"/>
    <lineage>
        <taxon>Eukaryota</taxon>
        <taxon>Viridiplantae</taxon>
        <taxon>Streptophyta</taxon>
        <taxon>Embryophyta</taxon>
        <taxon>Tracheophyta</taxon>
        <taxon>Spermatophyta</taxon>
        <taxon>Magnoliopsida</taxon>
        <taxon>eudicotyledons</taxon>
        <taxon>Gunneridae</taxon>
        <taxon>Pentapetalae</taxon>
        <taxon>asterids</taxon>
        <taxon>lamiids</taxon>
        <taxon>Lamiales</taxon>
        <taxon>Oleaceae</taxon>
        <taxon>Oleeae</taxon>
        <taxon>Olea</taxon>
    </lineage>
</organism>
<reference evidence="2 3" key="1">
    <citation type="submission" date="2019-12" db="EMBL/GenBank/DDBJ databases">
        <authorList>
            <person name="Alioto T."/>
            <person name="Alioto T."/>
            <person name="Gomez Garrido J."/>
        </authorList>
    </citation>
    <scope>NUCLEOTIDE SEQUENCE [LARGE SCALE GENOMIC DNA]</scope>
</reference>
<feature type="non-terminal residue" evidence="2">
    <location>
        <position position="147"/>
    </location>
</feature>
<comment type="caution">
    <text evidence="2">The sequence shown here is derived from an EMBL/GenBank/DDBJ whole genome shotgun (WGS) entry which is preliminary data.</text>
</comment>
<comment type="similarity">
    <text evidence="1">Belongs to the peptidase S10 family.</text>
</comment>
<sequence length="147" mass="17119">NKAGLQPQMSLQGYIIGNGLTDPNIYYNERIPYAHRMALISDEYFELAKVNCDGKYDNPDPNNVQCLLALQPIQECVNQINHAQILEPKCKFIAPKPDDFGWHQRFREEYFVDHLVLPASEQDRTWCRVTELILSLSLSLHIYIYMM</sequence>
<dbReference type="InterPro" id="IPR001563">
    <property type="entry name" value="Peptidase_S10"/>
</dbReference>
<accession>A0A8S0UFZ8</accession>
<name>A0A8S0UFZ8_OLEEU</name>
<dbReference type="Pfam" id="PF00450">
    <property type="entry name" value="Peptidase_S10"/>
    <property type="match status" value="1"/>
</dbReference>
<gene>
    <name evidence="2" type="ORF">OLEA9_A095355</name>
</gene>
<evidence type="ECO:0000313" key="3">
    <source>
        <dbReference type="Proteomes" id="UP000594638"/>
    </source>
</evidence>
<proteinExistence type="inferred from homology"/>
<dbReference type="Gramene" id="OE9A095355T1">
    <property type="protein sequence ID" value="OE9A095355C1"/>
    <property type="gene ID" value="OE9A095355"/>
</dbReference>
<dbReference type="GO" id="GO:0004185">
    <property type="term" value="F:serine-type carboxypeptidase activity"/>
    <property type="evidence" value="ECO:0007669"/>
    <property type="project" value="InterPro"/>
</dbReference>
<evidence type="ECO:0000313" key="2">
    <source>
        <dbReference type="EMBL" id="CAA3014297.1"/>
    </source>
</evidence>
<dbReference type="PANTHER" id="PTHR11802:SF224">
    <property type="entry name" value="SERINE CARBOXYPEPTIDASE-LIKE 7 ISOFORM X1"/>
    <property type="match status" value="1"/>
</dbReference>
<protein>
    <submittedName>
        <fullName evidence="2">Serine carboxypeptidase-like 18</fullName>
    </submittedName>
</protein>
<dbReference type="GO" id="GO:0016747">
    <property type="term" value="F:acyltransferase activity, transferring groups other than amino-acyl groups"/>
    <property type="evidence" value="ECO:0007669"/>
    <property type="project" value="TreeGrafter"/>
</dbReference>
<evidence type="ECO:0000256" key="1">
    <source>
        <dbReference type="ARBA" id="ARBA00009431"/>
    </source>
</evidence>
<dbReference type="SUPFAM" id="SSF53474">
    <property type="entry name" value="alpha/beta-Hydrolases"/>
    <property type="match status" value="1"/>
</dbReference>
<keyword evidence="2" id="KW-0645">Protease</keyword>